<feature type="transmembrane region" description="Helical" evidence="1">
    <location>
        <begin position="41"/>
        <end position="61"/>
    </location>
</feature>
<dbReference type="AlphaFoldDB" id="A0A418D3Q2"/>
<evidence type="ECO:0000313" key="2">
    <source>
        <dbReference type="EMBL" id="RHY89333.1"/>
    </source>
</evidence>
<dbReference type="EMBL" id="QUTG01004031">
    <property type="protein sequence ID" value="RHY89333.1"/>
    <property type="molecule type" value="Genomic_DNA"/>
</dbReference>
<evidence type="ECO:0000313" key="3">
    <source>
        <dbReference type="Proteomes" id="UP000285712"/>
    </source>
</evidence>
<dbReference type="PANTHER" id="PTHR47236">
    <property type="entry name" value="GENE, 32742-RELATED-RELATED"/>
    <property type="match status" value="1"/>
</dbReference>
<feature type="transmembrane region" description="Helical" evidence="1">
    <location>
        <begin position="105"/>
        <end position="125"/>
    </location>
</feature>
<gene>
    <name evidence="2" type="ORF">DYB35_007811</name>
</gene>
<dbReference type="PANTHER" id="PTHR47236:SF4">
    <property type="entry name" value="GENE 9195-RELATED"/>
    <property type="match status" value="1"/>
</dbReference>
<keyword evidence="1" id="KW-0472">Membrane</keyword>
<evidence type="ECO:0008006" key="4">
    <source>
        <dbReference type="Google" id="ProtNLM"/>
    </source>
</evidence>
<comment type="caution">
    <text evidence="2">The sequence shown here is derived from an EMBL/GenBank/DDBJ whole genome shotgun (WGS) entry which is preliminary data.</text>
</comment>
<dbReference type="Proteomes" id="UP000285712">
    <property type="component" value="Unassembled WGS sequence"/>
</dbReference>
<sequence>YSFITALAIGEAIRWRLTGVISAWANTGAGQKTSWTEIPNVLMYFTLIVSEFVALIRFFQYENATSPWNYVSAMFFGFWVMSNLYPMVKMSISTYAGWDHTSATFTANVFGSLLLVGIVVFVQYWQMYFEVNMLHATGQVAAGTGV</sequence>
<name>A0A418D3Q2_APHAT</name>
<feature type="transmembrane region" description="Helical" evidence="1">
    <location>
        <begin position="67"/>
        <end position="85"/>
    </location>
</feature>
<accession>A0A418D3Q2</accession>
<reference evidence="2 3" key="1">
    <citation type="submission" date="2018-08" db="EMBL/GenBank/DDBJ databases">
        <title>Aphanomyces genome sequencing and annotation.</title>
        <authorList>
            <person name="Minardi D."/>
            <person name="Oidtmann B."/>
            <person name="Van Der Giezen M."/>
            <person name="Studholme D.J."/>
        </authorList>
    </citation>
    <scope>NUCLEOTIDE SEQUENCE [LARGE SCALE GENOMIC DNA]</scope>
    <source>
        <strain evidence="2 3">Sv</strain>
    </source>
</reference>
<keyword evidence="1" id="KW-1133">Transmembrane helix</keyword>
<feature type="non-terminal residue" evidence="2">
    <location>
        <position position="1"/>
    </location>
</feature>
<evidence type="ECO:0000256" key="1">
    <source>
        <dbReference type="SAM" id="Phobius"/>
    </source>
</evidence>
<protein>
    <recommendedName>
        <fullName evidence="4">Cellulose synthase 3</fullName>
    </recommendedName>
</protein>
<dbReference type="VEuPathDB" id="FungiDB:H257_06704"/>
<proteinExistence type="predicted"/>
<keyword evidence="1" id="KW-0812">Transmembrane</keyword>
<organism evidence="2 3">
    <name type="scientific">Aphanomyces astaci</name>
    <name type="common">Crayfish plague agent</name>
    <dbReference type="NCBI Taxonomy" id="112090"/>
    <lineage>
        <taxon>Eukaryota</taxon>
        <taxon>Sar</taxon>
        <taxon>Stramenopiles</taxon>
        <taxon>Oomycota</taxon>
        <taxon>Saprolegniomycetes</taxon>
        <taxon>Saprolegniales</taxon>
        <taxon>Verrucalvaceae</taxon>
        <taxon>Aphanomyces</taxon>
    </lineage>
</organism>